<evidence type="ECO:0000256" key="2">
    <source>
        <dbReference type="ARBA" id="ARBA00023125"/>
    </source>
</evidence>
<dbReference type="PROSITE" id="PS01117">
    <property type="entry name" value="HTH_MARR_1"/>
    <property type="match status" value="1"/>
</dbReference>
<dbReference type="EMBL" id="JABDJR010000186">
    <property type="protein sequence ID" value="NNF06093.1"/>
    <property type="molecule type" value="Genomic_DNA"/>
</dbReference>
<evidence type="ECO:0000259" key="4">
    <source>
        <dbReference type="PROSITE" id="PS50995"/>
    </source>
</evidence>
<dbReference type="InterPro" id="IPR039422">
    <property type="entry name" value="MarR/SlyA-like"/>
</dbReference>
<evidence type="ECO:0000256" key="1">
    <source>
        <dbReference type="ARBA" id="ARBA00023015"/>
    </source>
</evidence>
<proteinExistence type="predicted"/>
<dbReference type="SMART" id="SM00347">
    <property type="entry name" value="HTH_MARR"/>
    <property type="match status" value="1"/>
</dbReference>
<dbReference type="InterPro" id="IPR000835">
    <property type="entry name" value="HTH_MarR-typ"/>
</dbReference>
<sequence>MKPVKTIEDTIHQTRPIESLQTEVLLTLVRTVDRVTEHAVGPLASLSTPQYNVLRILRGSREGLQTQQVCERLVSRAPNITRLVDKLESKGLLTRERSRGDRRVVLLKITEQGLALLEGLDAPVKLATKEAMRGLDTEQLKQLCHLLNLLRHPLEEDLRESYEKKNTLN</sequence>
<accession>A0A7Y2E6F6</accession>
<dbReference type="Proteomes" id="UP000547674">
    <property type="component" value="Unassembled WGS sequence"/>
</dbReference>
<evidence type="ECO:0000313" key="6">
    <source>
        <dbReference type="Proteomes" id="UP000547674"/>
    </source>
</evidence>
<evidence type="ECO:0000256" key="3">
    <source>
        <dbReference type="ARBA" id="ARBA00023163"/>
    </source>
</evidence>
<keyword evidence="1" id="KW-0805">Transcription regulation</keyword>
<comment type="caution">
    <text evidence="5">The sequence shown here is derived from an EMBL/GenBank/DDBJ whole genome shotgun (WGS) entry which is preliminary data.</text>
</comment>
<gene>
    <name evidence="5" type="ORF">HKN21_04980</name>
</gene>
<dbReference type="PRINTS" id="PR00598">
    <property type="entry name" value="HTHMARR"/>
</dbReference>
<feature type="domain" description="HTH marR-type" evidence="4">
    <location>
        <begin position="18"/>
        <end position="152"/>
    </location>
</feature>
<reference evidence="5 6" key="1">
    <citation type="submission" date="2020-03" db="EMBL/GenBank/DDBJ databases">
        <title>Metabolic flexibility allows generalist bacteria to become dominant in a frequently disturbed ecosystem.</title>
        <authorList>
            <person name="Chen Y.-J."/>
            <person name="Leung P.M."/>
            <person name="Bay S.K."/>
            <person name="Hugenholtz P."/>
            <person name="Kessler A.J."/>
            <person name="Shelley G."/>
            <person name="Waite D.W."/>
            <person name="Cook P.L."/>
            <person name="Greening C."/>
        </authorList>
    </citation>
    <scope>NUCLEOTIDE SEQUENCE [LARGE SCALE GENOMIC DNA]</scope>
    <source>
        <strain evidence="5">SS_bin_28</strain>
    </source>
</reference>
<keyword evidence="3" id="KW-0804">Transcription</keyword>
<dbReference type="PANTHER" id="PTHR33164:SF101">
    <property type="entry name" value="TRANSCRIPTIONAL REPRESSOR MPRA"/>
    <property type="match status" value="1"/>
</dbReference>
<dbReference type="InterPro" id="IPR023187">
    <property type="entry name" value="Tscrpt_reg_MarR-type_CS"/>
</dbReference>
<dbReference type="AlphaFoldDB" id="A0A7Y2E6F6"/>
<evidence type="ECO:0000313" key="5">
    <source>
        <dbReference type="EMBL" id="NNF06093.1"/>
    </source>
</evidence>
<dbReference type="InterPro" id="IPR036390">
    <property type="entry name" value="WH_DNA-bd_sf"/>
</dbReference>
<protein>
    <submittedName>
        <fullName evidence="5">MarR family transcriptional regulator</fullName>
    </submittedName>
</protein>
<dbReference type="PROSITE" id="PS50995">
    <property type="entry name" value="HTH_MARR_2"/>
    <property type="match status" value="1"/>
</dbReference>
<keyword evidence="2" id="KW-0238">DNA-binding</keyword>
<dbReference type="PANTHER" id="PTHR33164">
    <property type="entry name" value="TRANSCRIPTIONAL REGULATOR, MARR FAMILY"/>
    <property type="match status" value="1"/>
</dbReference>
<name>A0A7Y2E6F6_UNCEI</name>
<dbReference type="Pfam" id="PF12802">
    <property type="entry name" value="MarR_2"/>
    <property type="match status" value="1"/>
</dbReference>
<dbReference type="GO" id="GO:0003700">
    <property type="term" value="F:DNA-binding transcription factor activity"/>
    <property type="evidence" value="ECO:0007669"/>
    <property type="project" value="InterPro"/>
</dbReference>
<dbReference type="Gene3D" id="1.10.10.10">
    <property type="entry name" value="Winged helix-like DNA-binding domain superfamily/Winged helix DNA-binding domain"/>
    <property type="match status" value="1"/>
</dbReference>
<dbReference type="GO" id="GO:0003677">
    <property type="term" value="F:DNA binding"/>
    <property type="evidence" value="ECO:0007669"/>
    <property type="project" value="UniProtKB-KW"/>
</dbReference>
<organism evidence="5 6">
    <name type="scientific">Eiseniibacteriota bacterium</name>
    <dbReference type="NCBI Taxonomy" id="2212470"/>
    <lineage>
        <taxon>Bacteria</taxon>
        <taxon>Candidatus Eiseniibacteriota</taxon>
    </lineage>
</organism>
<dbReference type="GO" id="GO:0006950">
    <property type="term" value="P:response to stress"/>
    <property type="evidence" value="ECO:0007669"/>
    <property type="project" value="TreeGrafter"/>
</dbReference>
<dbReference type="InterPro" id="IPR036388">
    <property type="entry name" value="WH-like_DNA-bd_sf"/>
</dbReference>
<dbReference type="SUPFAM" id="SSF46785">
    <property type="entry name" value="Winged helix' DNA-binding domain"/>
    <property type="match status" value="1"/>
</dbReference>